<keyword evidence="3" id="KW-1185">Reference proteome</keyword>
<sequence>MASEHLPDTWGTPPRPSSAPQDPRGPATIPGSQAGQWPSHSPWTSRRGVVASTPQRLPLSILPKRQGQIKKKKTQGDKWRGAGRGGGDNEGLRLALVAAPLLRAGGYMRARGSEGRGQKKKGKKPQEHRIKEGK</sequence>
<reference evidence="2 3" key="1">
    <citation type="journal article" date="2020" name="Nature">
        <title>Six reference-quality genomes reveal evolution of bat adaptations.</title>
        <authorList>
            <person name="Jebb D."/>
            <person name="Huang Z."/>
            <person name="Pippel M."/>
            <person name="Hughes G.M."/>
            <person name="Lavrichenko K."/>
            <person name="Devanna P."/>
            <person name="Winkler S."/>
            <person name="Jermiin L.S."/>
            <person name="Skirmuntt E.C."/>
            <person name="Katzourakis A."/>
            <person name="Burkitt-Gray L."/>
            <person name="Ray D.A."/>
            <person name="Sullivan K.A.M."/>
            <person name="Roscito J.G."/>
            <person name="Kirilenko B.M."/>
            <person name="Davalos L.M."/>
            <person name="Corthals A.P."/>
            <person name="Power M.L."/>
            <person name="Jones G."/>
            <person name="Ransome R.D."/>
            <person name="Dechmann D.K.N."/>
            <person name="Locatelli A.G."/>
            <person name="Puechmaille S.J."/>
            <person name="Fedrigo O."/>
            <person name="Jarvis E.D."/>
            <person name="Hiller M."/>
            <person name="Vernes S.C."/>
            <person name="Myers E.W."/>
            <person name="Teeling E.C."/>
        </authorList>
    </citation>
    <scope>NUCLEOTIDE SEQUENCE [LARGE SCALE GENOMIC DNA]</scope>
    <source>
        <strain evidence="2">MPipKuh1</strain>
        <tissue evidence="2">Flight muscle</tissue>
    </source>
</reference>
<feature type="compositionally biased region" description="Basic and acidic residues" evidence="1">
    <location>
        <begin position="124"/>
        <end position="134"/>
    </location>
</feature>
<protein>
    <submittedName>
        <fullName evidence="2">Uncharacterized protein</fullName>
    </submittedName>
</protein>
<evidence type="ECO:0000313" key="2">
    <source>
        <dbReference type="EMBL" id="KAF6272234.1"/>
    </source>
</evidence>
<accession>A0A7J7R817</accession>
<evidence type="ECO:0000256" key="1">
    <source>
        <dbReference type="SAM" id="MobiDB-lite"/>
    </source>
</evidence>
<gene>
    <name evidence="2" type="ORF">mPipKuh1_010835</name>
</gene>
<name>A0A7J7R817_PIPKU</name>
<dbReference type="EMBL" id="JACAGB010000091">
    <property type="protein sequence ID" value="KAF6272234.1"/>
    <property type="molecule type" value="Genomic_DNA"/>
</dbReference>
<feature type="region of interest" description="Disordered" evidence="1">
    <location>
        <begin position="1"/>
        <end position="90"/>
    </location>
</feature>
<feature type="region of interest" description="Disordered" evidence="1">
    <location>
        <begin position="107"/>
        <end position="134"/>
    </location>
</feature>
<evidence type="ECO:0000313" key="3">
    <source>
        <dbReference type="Proteomes" id="UP000558488"/>
    </source>
</evidence>
<comment type="caution">
    <text evidence="2">The sequence shown here is derived from an EMBL/GenBank/DDBJ whole genome shotgun (WGS) entry which is preliminary data.</text>
</comment>
<organism evidence="2 3">
    <name type="scientific">Pipistrellus kuhlii</name>
    <name type="common">Kuhl's pipistrelle</name>
    <dbReference type="NCBI Taxonomy" id="59472"/>
    <lineage>
        <taxon>Eukaryota</taxon>
        <taxon>Metazoa</taxon>
        <taxon>Chordata</taxon>
        <taxon>Craniata</taxon>
        <taxon>Vertebrata</taxon>
        <taxon>Euteleostomi</taxon>
        <taxon>Mammalia</taxon>
        <taxon>Eutheria</taxon>
        <taxon>Laurasiatheria</taxon>
        <taxon>Chiroptera</taxon>
        <taxon>Yangochiroptera</taxon>
        <taxon>Vespertilionidae</taxon>
        <taxon>Pipistrellus</taxon>
    </lineage>
</organism>
<feature type="compositionally biased region" description="Polar residues" evidence="1">
    <location>
        <begin position="30"/>
        <end position="44"/>
    </location>
</feature>
<dbReference type="Proteomes" id="UP000558488">
    <property type="component" value="Unassembled WGS sequence"/>
</dbReference>
<proteinExistence type="predicted"/>
<dbReference type="AlphaFoldDB" id="A0A7J7R817"/>